<name>A0A940YA04_9BURK</name>
<dbReference type="Pfam" id="PF00512">
    <property type="entry name" value="HisKA"/>
    <property type="match status" value="1"/>
</dbReference>
<organism evidence="16 17">
    <name type="scientific">Ideonella alba</name>
    <dbReference type="NCBI Taxonomy" id="2824118"/>
    <lineage>
        <taxon>Bacteria</taxon>
        <taxon>Pseudomonadati</taxon>
        <taxon>Pseudomonadota</taxon>
        <taxon>Betaproteobacteria</taxon>
        <taxon>Burkholderiales</taxon>
        <taxon>Sphaerotilaceae</taxon>
        <taxon>Ideonella</taxon>
    </lineage>
</organism>
<evidence type="ECO:0000313" key="17">
    <source>
        <dbReference type="Proteomes" id="UP000676246"/>
    </source>
</evidence>
<evidence type="ECO:0000256" key="8">
    <source>
        <dbReference type="ARBA" id="ARBA00022777"/>
    </source>
</evidence>
<protein>
    <recommendedName>
        <fullName evidence="3">histidine kinase</fullName>
        <ecNumber evidence="3">2.7.13.3</ecNumber>
    </recommendedName>
</protein>
<dbReference type="SMART" id="SM00388">
    <property type="entry name" value="HisKA"/>
    <property type="match status" value="1"/>
</dbReference>
<dbReference type="SUPFAM" id="SSF55874">
    <property type="entry name" value="ATPase domain of HSP90 chaperone/DNA topoisomerase II/histidine kinase"/>
    <property type="match status" value="1"/>
</dbReference>
<evidence type="ECO:0000259" key="15">
    <source>
        <dbReference type="PROSITE" id="PS50885"/>
    </source>
</evidence>
<evidence type="ECO:0000256" key="1">
    <source>
        <dbReference type="ARBA" id="ARBA00000085"/>
    </source>
</evidence>
<dbReference type="SUPFAM" id="SSF47384">
    <property type="entry name" value="Homodimeric domain of signal transducing histidine kinase"/>
    <property type="match status" value="1"/>
</dbReference>
<sequence>MTARSLQLRLALRTLAMVGGLWLLAALWTAWDARHELDELFDAHLSQSAALLVAQQSGGHGDDDGEAIEHALGGGRKGHPYERKVAFQVWHEGRLGAHSPNADGAPLSTLSEGFETIQYRGATWRLFAANGAEDDVQVYVAEQEEVRLDVLWPVLQGTFGPLLLVLPLVALSVWWSVRQGLAPLRELGEVLRQRAPQQLSPVALSDPAPTELQAPLDALNALLERTGRLIDGERRFTADAAHELRTPIAIVRTQAQVALGATDDAERRHALQSTIAGCDRAVHLVQQLLTLARLDGSAGQRAASVHDGAVMARRLLGELAPQALARGQTLELDAPDHCALAMDEALAAMLLRNLVDNALRYSPDGATVQVTIQAGPDGARWTVEDSGPGLSEADQARLGERFFRAGATQDQAGSGLGWSIVRRIAQAGGLGITLGRSARLGGLSVQVAWPPAA</sequence>
<feature type="region of interest" description="Disordered" evidence="12">
    <location>
        <begin position="56"/>
        <end position="79"/>
    </location>
</feature>
<reference evidence="16 17" key="1">
    <citation type="submission" date="2021-04" db="EMBL/GenBank/DDBJ databases">
        <title>The genome sequence of Ideonella sp. 3Y2.</title>
        <authorList>
            <person name="Liu Y."/>
        </authorList>
    </citation>
    <scope>NUCLEOTIDE SEQUENCE [LARGE SCALE GENOMIC DNA]</scope>
    <source>
        <strain evidence="16 17">3Y2</strain>
    </source>
</reference>
<dbReference type="Proteomes" id="UP000676246">
    <property type="component" value="Unassembled WGS sequence"/>
</dbReference>
<keyword evidence="10 13" id="KW-1133">Transmembrane helix</keyword>
<dbReference type="Pfam" id="PF08521">
    <property type="entry name" value="2CSK_N"/>
    <property type="match status" value="1"/>
</dbReference>
<dbReference type="PANTHER" id="PTHR45436">
    <property type="entry name" value="SENSOR HISTIDINE KINASE YKOH"/>
    <property type="match status" value="1"/>
</dbReference>
<dbReference type="RefSeq" id="WP_210851342.1">
    <property type="nucleotide sequence ID" value="NZ_JAGQDD010000001.1"/>
</dbReference>
<dbReference type="GO" id="GO:0000155">
    <property type="term" value="F:phosphorelay sensor kinase activity"/>
    <property type="evidence" value="ECO:0007669"/>
    <property type="project" value="InterPro"/>
</dbReference>
<keyword evidence="11" id="KW-0902">Two-component regulatory system</keyword>
<dbReference type="CDD" id="cd00075">
    <property type="entry name" value="HATPase"/>
    <property type="match status" value="1"/>
</dbReference>
<dbReference type="SMART" id="SM00387">
    <property type="entry name" value="HATPase_c"/>
    <property type="match status" value="1"/>
</dbReference>
<evidence type="ECO:0000256" key="11">
    <source>
        <dbReference type="ARBA" id="ARBA00023012"/>
    </source>
</evidence>
<comment type="subcellular location">
    <subcellularLocation>
        <location evidence="2">Membrane</location>
        <topology evidence="2">Multi-pass membrane protein</topology>
    </subcellularLocation>
</comment>
<keyword evidence="5" id="KW-0808">Transferase</keyword>
<keyword evidence="7" id="KW-0547">Nucleotide-binding</keyword>
<evidence type="ECO:0000256" key="6">
    <source>
        <dbReference type="ARBA" id="ARBA00022692"/>
    </source>
</evidence>
<dbReference type="InterPro" id="IPR036890">
    <property type="entry name" value="HATPase_C_sf"/>
</dbReference>
<keyword evidence="13" id="KW-0472">Membrane</keyword>
<dbReference type="EC" id="2.7.13.3" evidence="3"/>
<comment type="caution">
    <text evidence="16">The sequence shown here is derived from an EMBL/GenBank/DDBJ whole genome shotgun (WGS) entry which is preliminary data.</text>
</comment>
<dbReference type="InterPro" id="IPR013727">
    <property type="entry name" value="2CSK_N"/>
</dbReference>
<evidence type="ECO:0000256" key="10">
    <source>
        <dbReference type="ARBA" id="ARBA00022989"/>
    </source>
</evidence>
<feature type="transmembrane region" description="Helical" evidence="13">
    <location>
        <begin position="12"/>
        <end position="31"/>
    </location>
</feature>
<dbReference type="InterPro" id="IPR003661">
    <property type="entry name" value="HisK_dim/P_dom"/>
</dbReference>
<dbReference type="PROSITE" id="PS50885">
    <property type="entry name" value="HAMP"/>
    <property type="match status" value="1"/>
</dbReference>
<dbReference type="Pfam" id="PF02518">
    <property type="entry name" value="HATPase_c"/>
    <property type="match status" value="1"/>
</dbReference>
<dbReference type="GO" id="GO:0005524">
    <property type="term" value="F:ATP binding"/>
    <property type="evidence" value="ECO:0007669"/>
    <property type="project" value="UniProtKB-KW"/>
</dbReference>
<keyword evidence="9" id="KW-0067">ATP-binding</keyword>
<evidence type="ECO:0000256" key="2">
    <source>
        <dbReference type="ARBA" id="ARBA00004141"/>
    </source>
</evidence>
<dbReference type="EMBL" id="JAGQDD010000001">
    <property type="protein sequence ID" value="MBQ0929126.1"/>
    <property type="molecule type" value="Genomic_DNA"/>
</dbReference>
<dbReference type="InterPro" id="IPR036097">
    <property type="entry name" value="HisK_dim/P_sf"/>
</dbReference>
<keyword evidence="6 13" id="KW-0812">Transmembrane</keyword>
<evidence type="ECO:0000313" key="16">
    <source>
        <dbReference type="EMBL" id="MBQ0929126.1"/>
    </source>
</evidence>
<dbReference type="InterPro" id="IPR050428">
    <property type="entry name" value="TCS_sensor_his_kinase"/>
</dbReference>
<keyword evidence="4" id="KW-0597">Phosphoprotein</keyword>
<dbReference type="CDD" id="cd00082">
    <property type="entry name" value="HisKA"/>
    <property type="match status" value="1"/>
</dbReference>
<evidence type="ECO:0000256" key="3">
    <source>
        <dbReference type="ARBA" id="ARBA00012438"/>
    </source>
</evidence>
<gene>
    <name evidence="16" type="ORF">KAK03_01415</name>
</gene>
<dbReference type="InterPro" id="IPR005467">
    <property type="entry name" value="His_kinase_dom"/>
</dbReference>
<dbReference type="Gene3D" id="1.20.5.1040">
    <property type="entry name" value="Sensor protein qsec"/>
    <property type="match status" value="1"/>
</dbReference>
<keyword evidence="8 16" id="KW-0418">Kinase</keyword>
<evidence type="ECO:0000256" key="12">
    <source>
        <dbReference type="SAM" id="MobiDB-lite"/>
    </source>
</evidence>
<feature type="domain" description="Histidine kinase" evidence="14">
    <location>
        <begin position="239"/>
        <end position="453"/>
    </location>
</feature>
<evidence type="ECO:0000256" key="13">
    <source>
        <dbReference type="SAM" id="Phobius"/>
    </source>
</evidence>
<proteinExistence type="predicted"/>
<evidence type="ECO:0000259" key="14">
    <source>
        <dbReference type="PROSITE" id="PS50109"/>
    </source>
</evidence>
<dbReference type="Gene3D" id="3.30.565.10">
    <property type="entry name" value="Histidine kinase-like ATPase, C-terminal domain"/>
    <property type="match status" value="1"/>
</dbReference>
<dbReference type="GO" id="GO:0005886">
    <property type="term" value="C:plasma membrane"/>
    <property type="evidence" value="ECO:0007669"/>
    <property type="project" value="TreeGrafter"/>
</dbReference>
<dbReference type="AlphaFoldDB" id="A0A940YA04"/>
<dbReference type="PROSITE" id="PS50109">
    <property type="entry name" value="HIS_KIN"/>
    <property type="match status" value="1"/>
</dbReference>
<dbReference type="Gene3D" id="1.10.287.130">
    <property type="match status" value="1"/>
</dbReference>
<feature type="domain" description="HAMP" evidence="15">
    <location>
        <begin position="178"/>
        <end position="231"/>
    </location>
</feature>
<dbReference type="InterPro" id="IPR003660">
    <property type="entry name" value="HAMP_dom"/>
</dbReference>
<dbReference type="PANTHER" id="PTHR45436:SF14">
    <property type="entry name" value="SENSOR PROTEIN QSEC"/>
    <property type="match status" value="1"/>
</dbReference>
<comment type="catalytic activity">
    <reaction evidence="1">
        <text>ATP + protein L-histidine = ADP + protein N-phospho-L-histidine.</text>
        <dbReference type="EC" id="2.7.13.3"/>
    </reaction>
</comment>
<evidence type="ECO:0000256" key="9">
    <source>
        <dbReference type="ARBA" id="ARBA00022840"/>
    </source>
</evidence>
<evidence type="ECO:0000256" key="5">
    <source>
        <dbReference type="ARBA" id="ARBA00022679"/>
    </source>
</evidence>
<evidence type="ECO:0000256" key="7">
    <source>
        <dbReference type="ARBA" id="ARBA00022741"/>
    </source>
</evidence>
<dbReference type="InterPro" id="IPR003594">
    <property type="entry name" value="HATPase_dom"/>
</dbReference>
<evidence type="ECO:0000256" key="4">
    <source>
        <dbReference type="ARBA" id="ARBA00022553"/>
    </source>
</evidence>
<keyword evidence="17" id="KW-1185">Reference proteome</keyword>
<accession>A0A940YA04</accession>